<feature type="domain" description="GFO/IDH/MocA-like oxidoreductase" evidence="3">
    <location>
        <begin position="131"/>
        <end position="257"/>
    </location>
</feature>
<dbReference type="InterPro" id="IPR050463">
    <property type="entry name" value="Gfo/Idh/MocA_oxidrdct_glycsds"/>
</dbReference>
<feature type="domain" description="Gfo/Idh/MocA-like oxidoreductase N-terminal" evidence="2">
    <location>
        <begin position="5"/>
        <end position="121"/>
    </location>
</feature>
<evidence type="ECO:0000313" key="5">
    <source>
        <dbReference type="Proteomes" id="UP000280935"/>
    </source>
</evidence>
<dbReference type="AlphaFoldDB" id="A0A3P1WVG4"/>
<dbReference type="SUPFAM" id="SSF51735">
    <property type="entry name" value="NAD(P)-binding Rossmann-fold domains"/>
    <property type="match status" value="1"/>
</dbReference>
<evidence type="ECO:0000313" key="4">
    <source>
        <dbReference type="EMBL" id="RRD50235.1"/>
    </source>
</evidence>
<evidence type="ECO:0000256" key="1">
    <source>
        <dbReference type="ARBA" id="ARBA00023002"/>
    </source>
</evidence>
<dbReference type="PANTHER" id="PTHR43818">
    <property type="entry name" value="BCDNA.GH03377"/>
    <property type="match status" value="1"/>
</dbReference>
<dbReference type="Gene3D" id="3.40.50.720">
    <property type="entry name" value="NAD(P)-binding Rossmann-like Domain"/>
    <property type="match status" value="1"/>
</dbReference>
<protein>
    <submittedName>
        <fullName evidence="4">Gfo/Idh/MocA family oxidoreductase</fullName>
    </submittedName>
</protein>
<dbReference type="EMBL" id="RQYT01000008">
    <property type="protein sequence ID" value="RRD50235.1"/>
    <property type="molecule type" value="Genomic_DNA"/>
</dbReference>
<dbReference type="OrthoDB" id="9792085at2"/>
<comment type="caution">
    <text evidence="4">The sequence shown here is derived from an EMBL/GenBank/DDBJ whole genome shotgun (WGS) entry which is preliminary data.</text>
</comment>
<dbReference type="PANTHER" id="PTHR43818:SF11">
    <property type="entry name" value="BCDNA.GH03377"/>
    <property type="match status" value="1"/>
</dbReference>
<reference evidence="4 5" key="1">
    <citation type="submission" date="2018-11" db="EMBL/GenBank/DDBJ databases">
        <title>Genomes From Bacteria Associated with the Canine Oral Cavity: a Test Case for Automated Genome-Based Taxonomic Assignment.</title>
        <authorList>
            <person name="Coil D.A."/>
            <person name="Jospin G."/>
            <person name="Darling A.E."/>
            <person name="Wallis C."/>
            <person name="Davis I.J."/>
            <person name="Harris S."/>
            <person name="Eisen J.A."/>
            <person name="Holcombe L.J."/>
            <person name="O'Flynn C."/>
        </authorList>
    </citation>
    <scope>NUCLEOTIDE SEQUENCE [LARGE SCALE GENOMIC DNA]</scope>
    <source>
        <strain evidence="4 5">OH2822_COT-296</strain>
    </source>
</reference>
<evidence type="ECO:0000259" key="2">
    <source>
        <dbReference type="Pfam" id="PF01408"/>
    </source>
</evidence>
<dbReference type="GO" id="GO:0000166">
    <property type="term" value="F:nucleotide binding"/>
    <property type="evidence" value="ECO:0007669"/>
    <property type="project" value="InterPro"/>
</dbReference>
<dbReference type="Pfam" id="PF01408">
    <property type="entry name" value="GFO_IDH_MocA"/>
    <property type="match status" value="1"/>
</dbReference>
<dbReference type="SUPFAM" id="SSF55347">
    <property type="entry name" value="Glyceraldehyde-3-phosphate dehydrogenase-like, C-terminal domain"/>
    <property type="match status" value="1"/>
</dbReference>
<dbReference type="Gene3D" id="3.30.360.10">
    <property type="entry name" value="Dihydrodipicolinate Reductase, domain 2"/>
    <property type="match status" value="1"/>
</dbReference>
<dbReference type="InterPro" id="IPR036291">
    <property type="entry name" value="NAD(P)-bd_dom_sf"/>
</dbReference>
<organism evidence="4 5">
    <name type="scientific">Arachnia propionica</name>
    <dbReference type="NCBI Taxonomy" id="1750"/>
    <lineage>
        <taxon>Bacteria</taxon>
        <taxon>Bacillati</taxon>
        <taxon>Actinomycetota</taxon>
        <taxon>Actinomycetes</taxon>
        <taxon>Propionibacteriales</taxon>
        <taxon>Propionibacteriaceae</taxon>
        <taxon>Arachnia</taxon>
    </lineage>
</organism>
<gene>
    <name evidence="4" type="ORF">EII35_05315</name>
</gene>
<name>A0A3P1WVG4_9ACTN</name>
<proteinExistence type="predicted"/>
<sequence length="356" mass="38572">MTENIRSGIIGAGFIGGVHAYAVRAAGGRLTCIADASVESGERAARRLGAERAAASAEELIAADDVDVVHICTPNFTHAALAELAIANGKAVICEKPLAVTVEDAERVTRKAREAGVLAAVPFVYRFHPHVRDVRARIAAGDAGRLWMLHGSYLQDWLSRSEDTNWRVDPAVGGVSRAFGDIGVHWCDLMEFVTGQRILRLSARTAQAFDDRAETEDGAVVMFETDGGASGALVVSQVSPGRKNRLWFSFDGTDASFSFDQESPEWLWVGRREENHILARDPLTEHPEARRLSRLPAGHPQGYQDAFSAFTADVYEAFRGGDPDGLPTFEDGLRAARITEAVVASSADSTWKELIP</sequence>
<dbReference type="InterPro" id="IPR055170">
    <property type="entry name" value="GFO_IDH_MocA-like_dom"/>
</dbReference>
<dbReference type="Proteomes" id="UP000280935">
    <property type="component" value="Unassembled WGS sequence"/>
</dbReference>
<dbReference type="InterPro" id="IPR000683">
    <property type="entry name" value="Gfo/Idh/MocA-like_OxRdtase_N"/>
</dbReference>
<keyword evidence="1" id="KW-0560">Oxidoreductase</keyword>
<evidence type="ECO:0000259" key="3">
    <source>
        <dbReference type="Pfam" id="PF22725"/>
    </source>
</evidence>
<accession>A0A3P1WVG4</accession>
<dbReference type="Pfam" id="PF22725">
    <property type="entry name" value="GFO_IDH_MocA_C3"/>
    <property type="match status" value="1"/>
</dbReference>
<dbReference type="GO" id="GO:0016491">
    <property type="term" value="F:oxidoreductase activity"/>
    <property type="evidence" value="ECO:0007669"/>
    <property type="project" value="UniProtKB-KW"/>
</dbReference>